<dbReference type="EMBL" id="CAADFS010000131">
    <property type="protein sequence ID" value="VFK51069.1"/>
    <property type="molecule type" value="Genomic_DNA"/>
</dbReference>
<dbReference type="GO" id="GO:0006313">
    <property type="term" value="P:DNA transposition"/>
    <property type="evidence" value="ECO:0007669"/>
    <property type="project" value="InterPro"/>
</dbReference>
<dbReference type="Pfam" id="PF04986">
    <property type="entry name" value="Y2_Tnp"/>
    <property type="match status" value="1"/>
</dbReference>
<evidence type="ECO:0000313" key="2">
    <source>
        <dbReference type="EMBL" id="VFK51069.1"/>
    </source>
</evidence>
<dbReference type="GO" id="GO:0004803">
    <property type="term" value="F:transposase activity"/>
    <property type="evidence" value="ECO:0007669"/>
    <property type="project" value="InterPro"/>
</dbReference>
<sequence>MKLSGKAERFTRYIEQKPKDRRARKKKVILLVDEPSWAQWSFFPHKILQKRYRSLLIESLKKRIRKELRSDTPDKDFLHFSEPSAMKGFFDDLENEYKNAFFVHITEERKPTIGYIGRYARRPPLSEVGIKDDTGVMDHVRV</sequence>
<gene>
    <name evidence="2" type="ORF">BECKTC1821D_GA0114238_11317</name>
</gene>
<protein>
    <submittedName>
        <fullName evidence="2">Transposase</fullName>
    </submittedName>
</protein>
<organism evidence="2">
    <name type="scientific">Candidatus Kentrum sp. TC</name>
    <dbReference type="NCBI Taxonomy" id="2126339"/>
    <lineage>
        <taxon>Bacteria</taxon>
        <taxon>Pseudomonadati</taxon>
        <taxon>Pseudomonadota</taxon>
        <taxon>Gammaproteobacteria</taxon>
        <taxon>Candidatus Kentrum</taxon>
    </lineage>
</organism>
<name>A0A450ZBC2_9GAMM</name>
<dbReference type="InterPro" id="IPR007069">
    <property type="entry name" value="Transposase_32"/>
</dbReference>
<dbReference type="AlphaFoldDB" id="A0A450ZBC2"/>
<accession>A0A450ZBC2</accession>
<dbReference type="GO" id="GO:0003677">
    <property type="term" value="F:DNA binding"/>
    <property type="evidence" value="ECO:0007669"/>
    <property type="project" value="InterPro"/>
</dbReference>
<proteinExistence type="predicted"/>
<evidence type="ECO:0000259" key="1">
    <source>
        <dbReference type="Pfam" id="PF04986"/>
    </source>
</evidence>
<feature type="domain" description="Transposase IS801/IS1294" evidence="1">
    <location>
        <begin position="40"/>
        <end position="130"/>
    </location>
</feature>
<reference evidence="2" key="1">
    <citation type="submission" date="2019-02" db="EMBL/GenBank/DDBJ databases">
        <authorList>
            <person name="Gruber-Vodicka R. H."/>
            <person name="Seah K. B. B."/>
        </authorList>
    </citation>
    <scope>NUCLEOTIDE SEQUENCE</scope>
    <source>
        <strain evidence="2">BECK_BZ123</strain>
    </source>
</reference>